<proteinExistence type="predicted"/>
<feature type="chain" id="PRO_5009955744" evidence="2">
    <location>
        <begin position="21"/>
        <end position="167"/>
    </location>
</feature>
<evidence type="ECO:0000256" key="1">
    <source>
        <dbReference type="SAM" id="MobiDB-lite"/>
    </source>
</evidence>
<dbReference type="AlphaFoldDB" id="G7E2B8"/>
<evidence type="ECO:0000256" key="2">
    <source>
        <dbReference type="SAM" id="SignalP"/>
    </source>
</evidence>
<evidence type="ECO:0000313" key="3">
    <source>
        <dbReference type="EMBL" id="GAA96978.1"/>
    </source>
</evidence>
<reference evidence="3 4" key="2">
    <citation type="journal article" date="2012" name="Open Biol.">
        <title>Characteristics of nucleosomes and linker DNA regions on the genome of the basidiomycete Mixia osmundae revealed by mono- and dinucleosome mapping.</title>
        <authorList>
            <person name="Nishida H."/>
            <person name="Kondo S."/>
            <person name="Matsumoto T."/>
            <person name="Suzuki Y."/>
            <person name="Yoshikawa H."/>
            <person name="Taylor T.D."/>
            <person name="Sugiyama J."/>
        </authorList>
    </citation>
    <scope>NUCLEOTIDE SEQUENCE [LARGE SCALE GENOMIC DNA]</scope>
    <source>
        <strain evidence="4">CBS 9802 / IAM 14324 / JCM 22182 / KY 12970</strain>
    </source>
</reference>
<dbReference type="HOGENOM" id="CLU_1594962_0_0_1"/>
<dbReference type="Proteomes" id="UP000009131">
    <property type="component" value="Unassembled WGS sequence"/>
</dbReference>
<evidence type="ECO:0000313" key="4">
    <source>
        <dbReference type="Proteomes" id="UP000009131"/>
    </source>
</evidence>
<name>G7E2B8_MIXOS</name>
<feature type="signal peptide" evidence="2">
    <location>
        <begin position="1"/>
        <end position="20"/>
    </location>
</feature>
<keyword evidence="2" id="KW-0732">Signal</keyword>
<protein>
    <submittedName>
        <fullName evidence="3">Uncharacterized protein</fullName>
    </submittedName>
</protein>
<feature type="compositionally biased region" description="Low complexity" evidence="1">
    <location>
        <begin position="37"/>
        <end position="47"/>
    </location>
</feature>
<dbReference type="InParanoid" id="G7E2B8"/>
<accession>G7E2B8</accession>
<sequence>MLARFLTAFLLICSVGQIVASDRGQQGVSPDDGTDGGSSSAGAPDIGIGKLGGGPCVLTATTTDTRVHKIAFAISYVDTVGVIANLISEKGGEFDAGTVYPHAFEYLKFRVAEFKFPKTQPAQLDLSFYYSPLDGSLAYHLSPSTVYNKGLTSWSLECNREPIPKLF</sequence>
<feature type="region of interest" description="Disordered" evidence="1">
    <location>
        <begin position="23"/>
        <end position="47"/>
    </location>
</feature>
<keyword evidence="4" id="KW-1185">Reference proteome</keyword>
<reference evidence="3 4" key="1">
    <citation type="journal article" date="2011" name="J. Gen. Appl. Microbiol.">
        <title>Draft genome sequencing of the enigmatic basidiomycete Mixia osmundae.</title>
        <authorList>
            <person name="Nishida H."/>
            <person name="Nagatsuka Y."/>
            <person name="Sugiyama J."/>
        </authorList>
    </citation>
    <scope>NUCLEOTIDE SEQUENCE [LARGE SCALE GENOMIC DNA]</scope>
    <source>
        <strain evidence="4">CBS 9802 / IAM 14324 / JCM 22182 / KY 12970</strain>
    </source>
</reference>
<dbReference type="EMBL" id="BABT02000110">
    <property type="protein sequence ID" value="GAA96978.1"/>
    <property type="molecule type" value="Genomic_DNA"/>
</dbReference>
<comment type="caution">
    <text evidence="3">The sequence shown here is derived from an EMBL/GenBank/DDBJ whole genome shotgun (WGS) entry which is preliminary data.</text>
</comment>
<dbReference type="RefSeq" id="XP_014565419.1">
    <property type="nucleotide sequence ID" value="XM_014709933.1"/>
</dbReference>
<gene>
    <name evidence="3" type="primary">Mo03652</name>
    <name evidence="3" type="ORF">E5Q_03652</name>
</gene>
<organism evidence="3 4">
    <name type="scientific">Mixia osmundae (strain CBS 9802 / IAM 14324 / JCM 22182 / KY 12970)</name>
    <dbReference type="NCBI Taxonomy" id="764103"/>
    <lineage>
        <taxon>Eukaryota</taxon>
        <taxon>Fungi</taxon>
        <taxon>Dikarya</taxon>
        <taxon>Basidiomycota</taxon>
        <taxon>Pucciniomycotina</taxon>
        <taxon>Mixiomycetes</taxon>
        <taxon>Mixiales</taxon>
        <taxon>Mixiaceae</taxon>
        <taxon>Mixia</taxon>
    </lineage>
</organism>